<dbReference type="EMBL" id="FRFG01000051">
    <property type="protein sequence ID" value="SHO57995.1"/>
    <property type="molecule type" value="Genomic_DNA"/>
</dbReference>
<dbReference type="Pfam" id="PF07295">
    <property type="entry name" value="DUF1451"/>
    <property type="match status" value="1"/>
</dbReference>
<evidence type="ECO:0000313" key="1">
    <source>
        <dbReference type="EMBL" id="SHO57995.1"/>
    </source>
</evidence>
<sequence length="159" mass="17793">MPKHRTGYESLLKEIVDTVKNSQESLSHAIETSERVAEAASDMTKDELAIISAYIRADLQEFATNYHESQSGHFAVMIMNSIWEGLASITDRSALEWAELAQELEHQGIYQSGEMIGLGVLQCEKCGHKAEYNHPTEIIPCIDCGHKVFHRVAPKSHPE</sequence>
<organism evidence="1 2">
    <name type="scientific">Vibrio quintilis</name>
    <dbReference type="NCBI Taxonomy" id="1117707"/>
    <lineage>
        <taxon>Bacteria</taxon>
        <taxon>Pseudomonadati</taxon>
        <taxon>Pseudomonadota</taxon>
        <taxon>Gammaproteobacteria</taxon>
        <taxon>Vibrionales</taxon>
        <taxon>Vibrionaceae</taxon>
        <taxon>Vibrio</taxon>
    </lineage>
</organism>
<protein>
    <recommendedName>
        <fullName evidence="3">Zinc ribbon-containing protein</fullName>
    </recommendedName>
</protein>
<dbReference type="AlphaFoldDB" id="A0A1M7YZH5"/>
<dbReference type="STRING" id="1117707.VQ7734_03765"/>
<dbReference type="OrthoDB" id="3174978at2"/>
<accession>A0A1M7YZH5</accession>
<keyword evidence="2" id="KW-1185">Reference proteome</keyword>
<evidence type="ECO:0008006" key="3">
    <source>
        <dbReference type="Google" id="ProtNLM"/>
    </source>
</evidence>
<dbReference type="RefSeq" id="WP_073585444.1">
    <property type="nucleotide sequence ID" value="NZ_AP024897.1"/>
</dbReference>
<evidence type="ECO:0000313" key="2">
    <source>
        <dbReference type="Proteomes" id="UP000184600"/>
    </source>
</evidence>
<gene>
    <name evidence="1" type="ORF">VQ7734_03765</name>
</gene>
<dbReference type="Proteomes" id="UP000184600">
    <property type="component" value="Unassembled WGS sequence"/>
</dbReference>
<dbReference type="InterPro" id="IPR009912">
    <property type="entry name" value="DUF1451"/>
</dbReference>
<name>A0A1M7YZH5_9VIBR</name>
<proteinExistence type="predicted"/>
<reference evidence="2" key="1">
    <citation type="submission" date="2016-12" db="EMBL/GenBank/DDBJ databases">
        <authorList>
            <person name="Rodrigo-Torres L."/>
            <person name="Arahal R.D."/>
            <person name="Lucena T."/>
        </authorList>
    </citation>
    <scope>NUCLEOTIDE SEQUENCE [LARGE SCALE GENOMIC DNA]</scope>
</reference>